<keyword evidence="1" id="KW-1133">Transmembrane helix</keyword>
<evidence type="ECO:0000313" key="2">
    <source>
        <dbReference type="EMBL" id="MDJ1481978.1"/>
    </source>
</evidence>
<dbReference type="PANTHER" id="PTHR36974:SF1">
    <property type="entry name" value="DOXX FAMILY MEMBRANE PROTEIN"/>
    <property type="match status" value="1"/>
</dbReference>
<organism evidence="2 3">
    <name type="scientific">Xanthocytophaga flava</name>
    <dbReference type="NCBI Taxonomy" id="3048013"/>
    <lineage>
        <taxon>Bacteria</taxon>
        <taxon>Pseudomonadati</taxon>
        <taxon>Bacteroidota</taxon>
        <taxon>Cytophagia</taxon>
        <taxon>Cytophagales</taxon>
        <taxon>Rhodocytophagaceae</taxon>
        <taxon>Xanthocytophaga</taxon>
    </lineage>
</organism>
<feature type="transmembrane region" description="Helical" evidence="1">
    <location>
        <begin position="66"/>
        <end position="84"/>
    </location>
</feature>
<keyword evidence="1" id="KW-0812">Transmembrane</keyword>
<feature type="transmembrane region" description="Helical" evidence="1">
    <location>
        <begin position="33"/>
        <end position="50"/>
    </location>
</feature>
<feature type="transmembrane region" description="Helical" evidence="1">
    <location>
        <begin position="128"/>
        <end position="146"/>
    </location>
</feature>
<comment type="caution">
    <text evidence="2">The sequence shown here is derived from an EMBL/GenBank/DDBJ whole genome shotgun (WGS) entry which is preliminary data.</text>
</comment>
<protein>
    <recommendedName>
        <fullName evidence="4">DoxX family protein</fullName>
    </recommendedName>
</protein>
<gene>
    <name evidence="2" type="ORF">QNI16_15865</name>
</gene>
<evidence type="ECO:0000313" key="3">
    <source>
        <dbReference type="Proteomes" id="UP001241110"/>
    </source>
</evidence>
<evidence type="ECO:0000256" key="1">
    <source>
        <dbReference type="SAM" id="Phobius"/>
    </source>
</evidence>
<name>A0AAE3QR99_9BACT</name>
<dbReference type="RefSeq" id="WP_313980497.1">
    <property type="nucleotide sequence ID" value="NZ_JASJOS010000006.1"/>
</dbReference>
<keyword evidence="1" id="KW-0472">Membrane</keyword>
<dbReference type="EMBL" id="JASJOS010000006">
    <property type="protein sequence ID" value="MDJ1481978.1"/>
    <property type="molecule type" value="Genomic_DNA"/>
</dbReference>
<accession>A0AAE3QR99</accession>
<feature type="transmembrane region" description="Helical" evidence="1">
    <location>
        <begin position="90"/>
        <end position="107"/>
    </location>
</feature>
<dbReference type="AlphaFoldDB" id="A0AAE3QR99"/>
<dbReference type="PANTHER" id="PTHR36974">
    <property type="entry name" value="MEMBRANE PROTEIN-RELATED"/>
    <property type="match status" value="1"/>
</dbReference>
<dbReference type="Proteomes" id="UP001241110">
    <property type="component" value="Unassembled WGS sequence"/>
</dbReference>
<sequence length="149" mass="16879">MKPLIVLFVVFALSIGIMWLAFASINYMLAGRIALAAMLVLTAFGHFKFVEGMEMMIPDFLPFKRFFVYSTGILELLAAVGLLFDSTFEITGLLLIIFFVLILPSNIQASMRHINIEKGTLDGPGLSYLWFRVPLQILFIGWTYFVTLR</sequence>
<reference evidence="2" key="1">
    <citation type="submission" date="2023-05" db="EMBL/GenBank/DDBJ databases">
        <authorList>
            <person name="Zhang X."/>
        </authorList>
    </citation>
    <scope>NUCLEOTIDE SEQUENCE</scope>
    <source>
        <strain evidence="2">YF14B1</strain>
    </source>
</reference>
<proteinExistence type="predicted"/>
<evidence type="ECO:0008006" key="4">
    <source>
        <dbReference type="Google" id="ProtNLM"/>
    </source>
</evidence>